<dbReference type="AlphaFoldDB" id="A0ABD3X205"/>
<accession>A0ABD3X205</accession>
<reference evidence="2 3" key="1">
    <citation type="submission" date="2024-11" db="EMBL/GenBank/DDBJ databases">
        <title>Chromosome-level genome assembly of the freshwater bivalve Anodonta woodiana.</title>
        <authorList>
            <person name="Chen X."/>
        </authorList>
    </citation>
    <scope>NUCLEOTIDE SEQUENCE [LARGE SCALE GENOMIC DNA]</scope>
    <source>
        <strain evidence="2">MN2024</strain>
        <tissue evidence="2">Gills</tissue>
    </source>
</reference>
<comment type="caution">
    <text evidence="2">The sequence shown here is derived from an EMBL/GenBank/DDBJ whole genome shotgun (WGS) entry which is preliminary data.</text>
</comment>
<feature type="region of interest" description="Disordered" evidence="1">
    <location>
        <begin position="70"/>
        <end position="99"/>
    </location>
</feature>
<proteinExistence type="predicted"/>
<feature type="compositionally biased region" description="Basic residues" evidence="1">
    <location>
        <begin position="78"/>
        <end position="87"/>
    </location>
</feature>
<organism evidence="2 3">
    <name type="scientific">Sinanodonta woodiana</name>
    <name type="common">Chinese pond mussel</name>
    <name type="synonym">Anodonta woodiana</name>
    <dbReference type="NCBI Taxonomy" id="1069815"/>
    <lineage>
        <taxon>Eukaryota</taxon>
        <taxon>Metazoa</taxon>
        <taxon>Spiralia</taxon>
        <taxon>Lophotrochozoa</taxon>
        <taxon>Mollusca</taxon>
        <taxon>Bivalvia</taxon>
        <taxon>Autobranchia</taxon>
        <taxon>Heteroconchia</taxon>
        <taxon>Palaeoheterodonta</taxon>
        <taxon>Unionida</taxon>
        <taxon>Unionoidea</taxon>
        <taxon>Unionidae</taxon>
        <taxon>Unioninae</taxon>
        <taxon>Sinanodonta</taxon>
    </lineage>
</organism>
<gene>
    <name evidence="2" type="ORF">ACJMK2_031913</name>
</gene>
<feature type="compositionally biased region" description="Basic and acidic residues" evidence="1">
    <location>
        <begin position="88"/>
        <end position="99"/>
    </location>
</feature>
<dbReference type="EMBL" id="JBJQND010000004">
    <property type="protein sequence ID" value="KAL3879626.1"/>
    <property type="molecule type" value="Genomic_DNA"/>
</dbReference>
<name>A0ABD3X205_SINWO</name>
<evidence type="ECO:0000313" key="2">
    <source>
        <dbReference type="EMBL" id="KAL3879626.1"/>
    </source>
</evidence>
<sequence>MGFKLRSWYRDCESERKCTKWGGGIWSWPMGLWDATAPTGNLTYANVAVGASKGPQTPIEQINTLIQEARAQETPELKKKKTTNKRTGKTDKWIDIHSE</sequence>
<keyword evidence="3" id="KW-1185">Reference proteome</keyword>
<evidence type="ECO:0000256" key="1">
    <source>
        <dbReference type="SAM" id="MobiDB-lite"/>
    </source>
</evidence>
<evidence type="ECO:0000313" key="3">
    <source>
        <dbReference type="Proteomes" id="UP001634394"/>
    </source>
</evidence>
<protein>
    <submittedName>
        <fullName evidence="2">Uncharacterized protein</fullName>
    </submittedName>
</protein>
<dbReference type="Proteomes" id="UP001634394">
    <property type="component" value="Unassembled WGS sequence"/>
</dbReference>